<accession>A0ABV0JLY4</accession>
<proteinExistence type="predicted"/>
<feature type="chain" id="PRO_5046435405" evidence="1">
    <location>
        <begin position="29"/>
        <end position="560"/>
    </location>
</feature>
<name>A0ABV0JLY4_9CYAN</name>
<dbReference type="InterPro" id="IPR023631">
    <property type="entry name" value="Amidase_dom"/>
</dbReference>
<sequence length="560" mass="58676">MQFKTKRAVTYLAVQTALIGILPTVAQAFSFTLQEATIPEINQAFDSGRLTSEQLVQLYLNRIEAYDVNGPKLNSFITINPDALKTAAALDLERQTTGARSPLHGIPVLLKDNIDTFDLPTTAGSVALEGSIPPNDAFITQQLRDAGAIILGKASLTEYANFLTNGMPAGYSSLNGYTFNPYNPVPLPGGDGRAILSPGGSSAGSAAAVAANLVTVAIGTETSGSILSPGNQNSVVGIKPTVGLVSRDGIIPIAASQDTAGPFGRTVTDAAILLGALTGVDSNDPATLTSAGKFYSDYTPFLKADALKGARIGVPKDFYWDSLSDEEKTIAEEAIAIMKSMGAEIIDANISTARELSAFSSSVLTYEFKRDLNAYLASLGPDAPVKTLADVIAFNEANAEIALKYGQTRALASEAIDLSPASDDTIKYLSDRATDLRLAKEQGLDFLIDTYDLDAVLFAGTRGASIGAKAGYPTIIVPAGYQANLAPFGISFLGKAYTEPTLLGLAYAYEQASLVRRPPTSTPPLAGETIPEPGTVAPLGLFALTGIGLRLQRRKAMSSS</sequence>
<dbReference type="Gene3D" id="3.90.1300.10">
    <property type="entry name" value="Amidase signature (AS) domain"/>
    <property type="match status" value="1"/>
</dbReference>
<dbReference type="InterPro" id="IPR036928">
    <property type="entry name" value="AS_sf"/>
</dbReference>
<keyword evidence="1" id="KW-0732">Signal</keyword>
<feature type="domain" description="Amidase" evidence="2">
    <location>
        <begin position="55"/>
        <end position="503"/>
    </location>
</feature>
<evidence type="ECO:0000313" key="4">
    <source>
        <dbReference type="Proteomes" id="UP001442494"/>
    </source>
</evidence>
<dbReference type="RefSeq" id="WP_190418352.1">
    <property type="nucleotide sequence ID" value="NZ_JAMPKK010000009.1"/>
</dbReference>
<keyword evidence="4" id="KW-1185">Reference proteome</keyword>
<organism evidence="3 4">
    <name type="scientific">Funiculus sociatus GB2-A5</name>
    <dbReference type="NCBI Taxonomy" id="2933946"/>
    <lineage>
        <taxon>Bacteria</taxon>
        <taxon>Bacillati</taxon>
        <taxon>Cyanobacteriota</taxon>
        <taxon>Cyanophyceae</taxon>
        <taxon>Coleofasciculales</taxon>
        <taxon>Coleofasciculaceae</taxon>
        <taxon>Funiculus</taxon>
    </lineage>
</organism>
<evidence type="ECO:0000259" key="2">
    <source>
        <dbReference type="Pfam" id="PF01425"/>
    </source>
</evidence>
<evidence type="ECO:0000313" key="3">
    <source>
        <dbReference type="EMBL" id="MEP0864039.1"/>
    </source>
</evidence>
<dbReference type="PANTHER" id="PTHR42678">
    <property type="entry name" value="AMIDASE"/>
    <property type="match status" value="1"/>
</dbReference>
<protein>
    <submittedName>
        <fullName evidence="3">Amidase family protein</fullName>
    </submittedName>
</protein>
<comment type="caution">
    <text evidence="3">The sequence shown here is derived from an EMBL/GenBank/DDBJ whole genome shotgun (WGS) entry which is preliminary data.</text>
</comment>
<feature type="signal peptide" evidence="1">
    <location>
        <begin position="1"/>
        <end position="28"/>
    </location>
</feature>
<dbReference type="Pfam" id="PF01425">
    <property type="entry name" value="Amidase"/>
    <property type="match status" value="1"/>
</dbReference>
<dbReference type="EMBL" id="JAMPKK010000009">
    <property type="protein sequence ID" value="MEP0864039.1"/>
    <property type="molecule type" value="Genomic_DNA"/>
</dbReference>
<dbReference type="SUPFAM" id="SSF75304">
    <property type="entry name" value="Amidase signature (AS) enzymes"/>
    <property type="match status" value="1"/>
</dbReference>
<reference evidence="3 4" key="1">
    <citation type="submission" date="2022-04" db="EMBL/GenBank/DDBJ databases">
        <title>Positive selection, recombination, and allopatry shape intraspecific diversity of widespread and dominant cyanobacteria.</title>
        <authorList>
            <person name="Wei J."/>
            <person name="Shu W."/>
            <person name="Hu C."/>
        </authorList>
    </citation>
    <scope>NUCLEOTIDE SEQUENCE [LARGE SCALE GENOMIC DNA]</scope>
    <source>
        <strain evidence="3 4">GB2-A5</strain>
    </source>
</reference>
<gene>
    <name evidence="3" type="ORF">NDI37_06125</name>
</gene>
<evidence type="ECO:0000256" key="1">
    <source>
        <dbReference type="SAM" id="SignalP"/>
    </source>
</evidence>
<dbReference type="NCBIfam" id="NF005300">
    <property type="entry name" value="PRK06828.1"/>
    <property type="match status" value="1"/>
</dbReference>
<dbReference type="Proteomes" id="UP001442494">
    <property type="component" value="Unassembled WGS sequence"/>
</dbReference>
<dbReference type="PANTHER" id="PTHR42678:SF34">
    <property type="entry name" value="OS04G0183300 PROTEIN"/>
    <property type="match status" value="1"/>
</dbReference>